<accession>A0A9P7E8S3</accession>
<keyword evidence="2" id="KW-1185">Reference proteome</keyword>
<dbReference type="OrthoDB" id="2682118at2759"/>
<organism evidence="1 2">
    <name type="scientific">Suillus subaureus</name>
    <dbReference type="NCBI Taxonomy" id="48587"/>
    <lineage>
        <taxon>Eukaryota</taxon>
        <taxon>Fungi</taxon>
        <taxon>Dikarya</taxon>
        <taxon>Basidiomycota</taxon>
        <taxon>Agaricomycotina</taxon>
        <taxon>Agaricomycetes</taxon>
        <taxon>Agaricomycetidae</taxon>
        <taxon>Boletales</taxon>
        <taxon>Suillineae</taxon>
        <taxon>Suillaceae</taxon>
        <taxon>Suillus</taxon>
    </lineage>
</organism>
<evidence type="ECO:0000313" key="1">
    <source>
        <dbReference type="EMBL" id="KAG1814252.1"/>
    </source>
</evidence>
<gene>
    <name evidence="1" type="ORF">BJ212DRAFT_1274160</name>
</gene>
<dbReference type="EMBL" id="JABBWG010000021">
    <property type="protein sequence ID" value="KAG1814252.1"/>
    <property type="molecule type" value="Genomic_DNA"/>
</dbReference>
<dbReference type="GeneID" id="64625160"/>
<protein>
    <submittedName>
        <fullName evidence="1">Uncharacterized protein</fullName>
    </submittedName>
</protein>
<name>A0A9P7E8S3_9AGAM</name>
<reference evidence="1" key="1">
    <citation type="journal article" date="2020" name="New Phytol.">
        <title>Comparative genomics reveals dynamic genome evolution in host specialist ectomycorrhizal fungi.</title>
        <authorList>
            <person name="Lofgren L.A."/>
            <person name="Nguyen N.H."/>
            <person name="Vilgalys R."/>
            <person name="Ruytinx J."/>
            <person name="Liao H.L."/>
            <person name="Branco S."/>
            <person name="Kuo A."/>
            <person name="LaButti K."/>
            <person name="Lipzen A."/>
            <person name="Andreopoulos W."/>
            <person name="Pangilinan J."/>
            <person name="Riley R."/>
            <person name="Hundley H."/>
            <person name="Na H."/>
            <person name="Barry K."/>
            <person name="Grigoriev I.V."/>
            <person name="Stajich J.E."/>
            <person name="Kennedy P.G."/>
        </authorList>
    </citation>
    <scope>NUCLEOTIDE SEQUENCE</scope>
    <source>
        <strain evidence="1">MN1</strain>
    </source>
</reference>
<dbReference type="Proteomes" id="UP000807769">
    <property type="component" value="Unassembled WGS sequence"/>
</dbReference>
<evidence type="ECO:0000313" key="2">
    <source>
        <dbReference type="Proteomes" id="UP000807769"/>
    </source>
</evidence>
<proteinExistence type="predicted"/>
<dbReference type="RefSeq" id="XP_041191713.1">
    <property type="nucleotide sequence ID" value="XM_041331143.1"/>
</dbReference>
<comment type="caution">
    <text evidence="1">The sequence shown here is derived from an EMBL/GenBank/DDBJ whole genome shotgun (WGS) entry which is preliminary data.</text>
</comment>
<dbReference type="AlphaFoldDB" id="A0A9P7E8S3"/>
<sequence length="148" mass="16610">MLEDIQNGQPPCSDSPETFTDSVLNALDYKDFPALCRAQAKIAVNSKDKKLDVVFQSHITAMLGALNLYLDPELSYGWHEASLIASKSLGQGINHACNIRTWIHQFLCNGKLPLHQYGQYHSSILEDEDFAQEIQLHLSEVQQQEGHS</sequence>